<sequence length="308" mass="34930">MDDGMAVETGGNLVDFQIYNFEVFNLPQKCNWKQLRDLMTTFLHPSQRGLVLSVRVYKDQEFKWAVCAVRSYEIAVTSVGNLNGLTWFGSTLAVSNIVPQYPSYDYYYPMYMPMYGPGTTTPTESLVEVQTPPNNYRYRHSDPEVIPSTGFSSHENVDPKKLFIGNIPFSSSEQSLAAFLNEEAEGVNIEVQLQLNGTSKGYAIASCASREDAERLIKRFDGAEFEGRCLTVRYDKLPQFIQRLNPYRMGYPGVYPPAPPTFPAPNYVPVQQPFAVEEVPRSEKDRNDIEKEEAQVARELVNALRTTR</sequence>
<dbReference type="RefSeq" id="XP_022456391.1">
    <property type="nucleotide sequence ID" value="XM_022604866.1"/>
</dbReference>
<proteinExistence type="predicted"/>
<dbReference type="PANTHER" id="PTHR48025:SF1">
    <property type="entry name" value="RRM DOMAIN-CONTAINING PROTEIN"/>
    <property type="match status" value="1"/>
</dbReference>
<evidence type="ECO:0000256" key="1">
    <source>
        <dbReference type="ARBA" id="ARBA00022884"/>
    </source>
</evidence>
<dbReference type="SMART" id="SM00360">
    <property type="entry name" value="RRM"/>
    <property type="match status" value="2"/>
</dbReference>
<dbReference type="InterPro" id="IPR035979">
    <property type="entry name" value="RBD_domain_sf"/>
</dbReference>
<dbReference type="Gene3D" id="3.30.70.330">
    <property type="match status" value="1"/>
</dbReference>
<accession>W6MF85</accession>
<dbReference type="PROSITE" id="PS50102">
    <property type="entry name" value="RRM"/>
    <property type="match status" value="1"/>
</dbReference>
<dbReference type="EMBL" id="HG793125">
    <property type="protein sequence ID" value="CDK24374.1"/>
    <property type="molecule type" value="Genomic_DNA"/>
</dbReference>
<dbReference type="CDD" id="cd00590">
    <property type="entry name" value="RRM_SF"/>
    <property type="match status" value="2"/>
</dbReference>
<reference evidence="4" key="2">
    <citation type="submission" date="2014-02" db="EMBL/GenBank/DDBJ databases">
        <title>Complete DNA sequence of /Kuraishia capsulata/ illustrates novel genomic features among budding yeasts (/Saccharomycotina/).</title>
        <authorList>
            <person name="Morales L."/>
            <person name="Noel B."/>
            <person name="Porcel B."/>
            <person name="Marcet-Houben M."/>
            <person name="Hullo M-F."/>
            <person name="Sacerdot C."/>
            <person name="Tekaia F."/>
            <person name="Leh-Louis V."/>
            <person name="Despons L."/>
            <person name="Khanna V."/>
            <person name="Aury J-M."/>
            <person name="Barbe V."/>
            <person name="Couloux A."/>
            <person name="Labadie K."/>
            <person name="Pelletier E."/>
            <person name="Souciet J-L."/>
            <person name="Boekhout T."/>
            <person name="Gabaldon T."/>
            <person name="Wincker P."/>
            <person name="Dujon B."/>
        </authorList>
    </citation>
    <scope>NUCLEOTIDE SEQUENCE</scope>
    <source>
        <strain evidence="4">CBS 1993</strain>
    </source>
</reference>
<gene>
    <name evidence="4" type="ORF">KUCA_T00000335001</name>
</gene>
<dbReference type="GeneID" id="34517779"/>
<keyword evidence="1 2" id="KW-0694">RNA-binding</keyword>
<dbReference type="InterPro" id="IPR000504">
    <property type="entry name" value="RRM_dom"/>
</dbReference>
<reference evidence="4" key="1">
    <citation type="submission" date="2013-12" db="EMBL/GenBank/DDBJ databases">
        <authorList>
            <person name="Genoscope - CEA"/>
        </authorList>
    </citation>
    <scope>NUCLEOTIDE SEQUENCE</scope>
    <source>
        <strain evidence="4">CBS 1993</strain>
    </source>
</reference>
<keyword evidence="5" id="KW-1185">Reference proteome</keyword>
<dbReference type="SUPFAM" id="SSF54928">
    <property type="entry name" value="RNA-binding domain, RBD"/>
    <property type="match status" value="2"/>
</dbReference>
<feature type="domain" description="RRM" evidence="3">
    <location>
        <begin position="160"/>
        <end position="237"/>
    </location>
</feature>
<dbReference type="InterPro" id="IPR050502">
    <property type="entry name" value="Euk_RNA-bind_prot"/>
</dbReference>
<dbReference type="Pfam" id="PF00076">
    <property type="entry name" value="RRM_1"/>
    <property type="match status" value="1"/>
</dbReference>
<evidence type="ECO:0000313" key="5">
    <source>
        <dbReference type="Proteomes" id="UP000019384"/>
    </source>
</evidence>
<dbReference type="InterPro" id="IPR012677">
    <property type="entry name" value="Nucleotide-bd_a/b_plait_sf"/>
</dbReference>
<organism evidence="4 5">
    <name type="scientific">Kuraishia capsulata CBS 1993</name>
    <dbReference type="NCBI Taxonomy" id="1382522"/>
    <lineage>
        <taxon>Eukaryota</taxon>
        <taxon>Fungi</taxon>
        <taxon>Dikarya</taxon>
        <taxon>Ascomycota</taxon>
        <taxon>Saccharomycotina</taxon>
        <taxon>Pichiomycetes</taxon>
        <taxon>Pichiales</taxon>
        <taxon>Pichiaceae</taxon>
        <taxon>Kuraishia</taxon>
    </lineage>
</organism>
<dbReference type="Proteomes" id="UP000019384">
    <property type="component" value="Unassembled WGS sequence"/>
</dbReference>
<evidence type="ECO:0000313" key="4">
    <source>
        <dbReference type="EMBL" id="CDK24374.1"/>
    </source>
</evidence>
<dbReference type="PANTHER" id="PTHR48025">
    <property type="entry name" value="OS02G0815200 PROTEIN"/>
    <property type="match status" value="1"/>
</dbReference>
<name>W6MF85_9ASCO</name>
<dbReference type="AlphaFoldDB" id="W6MF85"/>
<dbReference type="OrthoDB" id="1099063at2759"/>
<protein>
    <recommendedName>
        <fullName evidence="3">RRM domain-containing protein</fullName>
    </recommendedName>
</protein>
<dbReference type="STRING" id="1382522.W6MF85"/>
<evidence type="ECO:0000256" key="2">
    <source>
        <dbReference type="PROSITE-ProRule" id="PRU00176"/>
    </source>
</evidence>
<dbReference type="GO" id="GO:0003723">
    <property type="term" value="F:RNA binding"/>
    <property type="evidence" value="ECO:0007669"/>
    <property type="project" value="UniProtKB-UniRule"/>
</dbReference>
<dbReference type="HOGENOM" id="CLU_903338_0_0_1"/>
<evidence type="ECO:0000259" key="3">
    <source>
        <dbReference type="PROSITE" id="PS50102"/>
    </source>
</evidence>